<dbReference type="InterPro" id="IPR007452">
    <property type="entry name" value="TamB_C"/>
</dbReference>
<reference evidence="7" key="1">
    <citation type="submission" date="2021-03" db="EMBL/GenBank/DDBJ databases">
        <title>Comamonas denitrificans.</title>
        <authorList>
            <person name="Finster K."/>
        </authorList>
    </citation>
    <scope>NUCLEOTIDE SEQUENCE</scope>
    <source>
        <strain evidence="7">MM2021_4</strain>
    </source>
</reference>
<proteinExistence type="predicted"/>
<evidence type="ECO:0000256" key="3">
    <source>
        <dbReference type="ARBA" id="ARBA00022989"/>
    </source>
</evidence>
<feature type="domain" description="Translocation and assembly module TamB C-terminal" evidence="6">
    <location>
        <begin position="569"/>
        <end position="918"/>
    </location>
</feature>
<keyword evidence="3" id="KW-1133">Transmembrane helix</keyword>
<evidence type="ECO:0000256" key="4">
    <source>
        <dbReference type="ARBA" id="ARBA00023136"/>
    </source>
</evidence>
<dbReference type="PANTHER" id="PTHR36985">
    <property type="entry name" value="TRANSLOCATION AND ASSEMBLY MODULE SUBUNIT TAMB"/>
    <property type="match status" value="1"/>
</dbReference>
<evidence type="ECO:0000313" key="7">
    <source>
        <dbReference type="EMBL" id="MBO1250158.1"/>
    </source>
</evidence>
<gene>
    <name evidence="7" type="ORF">J1777_10030</name>
</gene>
<feature type="compositionally biased region" description="Basic and acidic residues" evidence="5">
    <location>
        <begin position="153"/>
        <end position="162"/>
    </location>
</feature>
<evidence type="ECO:0000313" key="8">
    <source>
        <dbReference type="Proteomes" id="UP000664731"/>
    </source>
</evidence>
<dbReference type="EMBL" id="JAFNME010000021">
    <property type="protein sequence ID" value="MBO1250158.1"/>
    <property type="molecule type" value="Genomic_DNA"/>
</dbReference>
<dbReference type="GO" id="GO:0009306">
    <property type="term" value="P:protein secretion"/>
    <property type="evidence" value="ECO:0007669"/>
    <property type="project" value="InterPro"/>
</dbReference>
<evidence type="ECO:0000256" key="2">
    <source>
        <dbReference type="ARBA" id="ARBA00022692"/>
    </source>
</evidence>
<evidence type="ECO:0000259" key="6">
    <source>
        <dbReference type="Pfam" id="PF04357"/>
    </source>
</evidence>
<organism evidence="7 8">
    <name type="scientific">Comamonas denitrificans</name>
    <dbReference type="NCBI Taxonomy" id="117506"/>
    <lineage>
        <taxon>Bacteria</taxon>
        <taxon>Pseudomonadati</taxon>
        <taxon>Pseudomonadota</taxon>
        <taxon>Betaproteobacteria</taxon>
        <taxon>Burkholderiales</taxon>
        <taxon>Comamonadaceae</taxon>
        <taxon>Comamonas</taxon>
    </lineage>
</organism>
<dbReference type="PANTHER" id="PTHR36985:SF1">
    <property type="entry name" value="TRANSLOCATION AND ASSEMBLY MODULE SUBUNIT TAMB"/>
    <property type="match status" value="1"/>
</dbReference>
<dbReference type="Pfam" id="PF04357">
    <property type="entry name" value="TamB"/>
    <property type="match status" value="1"/>
</dbReference>
<feature type="region of interest" description="Disordered" evidence="5">
    <location>
        <begin position="139"/>
        <end position="162"/>
    </location>
</feature>
<comment type="caution">
    <text evidence="7">The sequence shown here is derived from an EMBL/GenBank/DDBJ whole genome shotgun (WGS) entry which is preliminary data.</text>
</comment>
<dbReference type="GO" id="GO:0097347">
    <property type="term" value="C:TAM protein secretion complex"/>
    <property type="evidence" value="ECO:0007669"/>
    <property type="project" value="TreeGrafter"/>
</dbReference>
<feature type="non-terminal residue" evidence="7">
    <location>
        <position position="1"/>
    </location>
</feature>
<dbReference type="GO" id="GO:0005886">
    <property type="term" value="C:plasma membrane"/>
    <property type="evidence" value="ECO:0007669"/>
    <property type="project" value="InterPro"/>
</dbReference>
<dbReference type="Proteomes" id="UP000664731">
    <property type="component" value="Unassembled WGS sequence"/>
</dbReference>
<sequence length="920" mass="98484">PAIDFRVAIADPQAPPTSLAHARAQGRWAAGVLTLQEVAIRAWGAELSSPSLSWDSLQHQASSPQTTRLQVPGLAAELTGTLTEHTGQGQLRTQLRDAAATMQWLGRLPGMDDLPHLTDLTTPLAGQAQFDLAWQGGWGRLRPTSPPAEAEAQTDKTNKTDKTEALPALSIKLLAKIPNISYKLPAQEATKIKDLTLAVQGPLEKLTAHLQGQLQQGSQQAHIDTQWQAEWHTPSRWQLQAQTLTLLARPSAKSGDWRLALAAPVTIGQTGPDIQASAGALQLTPPATKNQTEQAQVRWATLALNTTTWGVVSTGELSGLPLAWANHFTPDDPILERAGISGDLRLQGRWDIDTRSAQPKLHATLERADGDMRIAANIEEAAPVTIIRSQGTDEASIRLRQPNRGQSIRLQALQATLDLEGSTLRSQVLWASERAGTILATLQSPVQHHPRQGMRWPDNAPLSGTVQLLLPNIGVWASFAPPGWRVEGGFSGAVAISGTRSAPEWEGSIEAQDLALSSLLEGVNLKNGQLKARFAGNRLDIEQLTLEGSRSGQARILGQSGNRTAPPQSGGHLSGQGFIVYAPPKDPHSNAAGLQMDVQLQLDDLQVLTRADRQMGVSGTIHASIQQEQLRLRGGLKVNRAALLLADDSAPSLDEDVHITSAALRQQEAERQAKAARKAARDPAPEGSIRAALQPDIHLTLDLGPDFALQGYGLTTRLNGQLTIEGGPRITGEIHTDQGRYRAWGQSLDIGQGTIRFNGPYNDPSLDIIALRPNIAVKAGVKVAGSATQPRVQLYSDPVMPDGEALSWVVMGRDPTEGGAESALLQQAALALLSGSNSGGNIAGTIGLDELGFKGANGAEGAALTLGKRISQELYLAYEQSLSGAMGTLFIFYDLNKRLTLRGQTGENTGMDLIYTRRKD</sequence>
<keyword evidence="2" id="KW-0812">Transmembrane</keyword>
<evidence type="ECO:0000256" key="1">
    <source>
        <dbReference type="ARBA" id="ARBA00004167"/>
    </source>
</evidence>
<protein>
    <submittedName>
        <fullName evidence="7">Translocation/assembly module TamB domain-containing protein</fullName>
    </submittedName>
</protein>
<evidence type="ECO:0000256" key="5">
    <source>
        <dbReference type="SAM" id="MobiDB-lite"/>
    </source>
</evidence>
<keyword evidence="8" id="KW-1185">Reference proteome</keyword>
<keyword evidence="4" id="KW-0472">Membrane</keyword>
<accession>A0A939KF87</accession>
<name>A0A939KF87_9BURK</name>
<dbReference type="AlphaFoldDB" id="A0A939KF87"/>
<comment type="subcellular location">
    <subcellularLocation>
        <location evidence="1">Membrane</location>
        <topology evidence="1">Single-pass membrane protein</topology>
    </subcellularLocation>
</comment>
<dbReference type="RefSeq" id="WP_207575561.1">
    <property type="nucleotide sequence ID" value="NZ_JAFNME010000021.1"/>
</dbReference>